<organism evidence="2 3">
    <name type="scientific">Penicillium nordicum</name>
    <dbReference type="NCBI Taxonomy" id="229535"/>
    <lineage>
        <taxon>Eukaryota</taxon>
        <taxon>Fungi</taxon>
        <taxon>Dikarya</taxon>
        <taxon>Ascomycota</taxon>
        <taxon>Pezizomycotina</taxon>
        <taxon>Eurotiomycetes</taxon>
        <taxon>Eurotiomycetidae</taxon>
        <taxon>Eurotiales</taxon>
        <taxon>Aspergillaceae</taxon>
        <taxon>Penicillium</taxon>
    </lineage>
</organism>
<dbReference type="PANTHER" id="PTHR44086:SF10">
    <property type="entry name" value="THIOSULFATE SULFURTRANSFERASE_RHODANESE-LIKE DOMAIN-CONTAINING PROTEIN 3"/>
    <property type="match status" value="1"/>
</dbReference>
<reference evidence="2 3" key="1">
    <citation type="submission" date="2015-08" db="EMBL/GenBank/DDBJ databases">
        <title>Genome sequencing of Penicillium nordicum.</title>
        <authorList>
            <person name="Nguyen H.D."/>
            <person name="Seifert K.A."/>
        </authorList>
    </citation>
    <scope>NUCLEOTIDE SEQUENCE [LARGE SCALE GENOMIC DNA]</scope>
    <source>
        <strain evidence="2 3">DAOMC 185683</strain>
    </source>
</reference>
<dbReference type="PANTHER" id="PTHR44086">
    <property type="entry name" value="THIOSULFATE SULFURTRANSFERASE RDL2, MITOCHONDRIAL-RELATED"/>
    <property type="match status" value="1"/>
</dbReference>
<dbReference type="GO" id="GO:0004792">
    <property type="term" value="F:thiosulfate-cyanide sulfurtransferase activity"/>
    <property type="evidence" value="ECO:0007669"/>
    <property type="project" value="TreeGrafter"/>
</dbReference>
<sequence length="296" mass="32161">MHDERSLAIFQQYLYITKALNQYIRSRAADTDITVPHPEVTSGRCNKSRLTSADNQNPRIETMTLTLPSKIQRSAIVLSSATVRTPARSAVSPAAALHRAISAPTRGLVTVPQSRVVPGRVASSCSLKTKPSSKITSASASARQVQTRWNSDDASSVKLRQWGFEDINAALPTSTPDSPTHKPIILVDVREPAELKGTGIIPTAVCVPMASQGDAWYLTPDEFETRFGFAKPDPVEGEGEPAQMVFYCKAGVRAVAAAQMAVQAGYDPANVGVYYGSWLDWERHGGKAERWDGDDY</sequence>
<dbReference type="SMART" id="SM00450">
    <property type="entry name" value="RHOD"/>
    <property type="match status" value="1"/>
</dbReference>
<dbReference type="Gene3D" id="3.40.250.10">
    <property type="entry name" value="Rhodanese-like domain"/>
    <property type="match status" value="1"/>
</dbReference>
<evidence type="ECO:0000259" key="1">
    <source>
        <dbReference type="PROSITE" id="PS50206"/>
    </source>
</evidence>
<name>A0A0M9WB65_9EURO</name>
<dbReference type="InterPro" id="IPR036873">
    <property type="entry name" value="Rhodanese-like_dom_sf"/>
</dbReference>
<evidence type="ECO:0000313" key="3">
    <source>
        <dbReference type="Proteomes" id="UP000037696"/>
    </source>
</evidence>
<feature type="domain" description="Rhodanese" evidence="1">
    <location>
        <begin position="180"/>
        <end position="290"/>
    </location>
</feature>
<protein>
    <recommendedName>
        <fullName evidence="1">Rhodanese domain-containing protein</fullName>
    </recommendedName>
</protein>
<dbReference type="InterPro" id="IPR001763">
    <property type="entry name" value="Rhodanese-like_dom"/>
</dbReference>
<comment type="caution">
    <text evidence="2">The sequence shown here is derived from an EMBL/GenBank/DDBJ whole genome shotgun (WGS) entry which is preliminary data.</text>
</comment>
<gene>
    <name evidence="2" type="ORF">ACN38_g10936</name>
</gene>
<dbReference type="GO" id="GO:0005739">
    <property type="term" value="C:mitochondrion"/>
    <property type="evidence" value="ECO:0007669"/>
    <property type="project" value="TreeGrafter"/>
</dbReference>
<dbReference type="SUPFAM" id="SSF52821">
    <property type="entry name" value="Rhodanese/Cell cycle control phosphatase"/>
    <property type="match status" value="1"/>
</dbReference>
<dbReference type="AlphaFoldDB" id="A0A0M9WB65"/>
<evidence type="ECO:0000313" key="2">
    <source>
        <dbReference type="EMBL" id="KOS38232.1"/>
    </source>
</evidence>
<accession>A0A0M9WB65</accession>
<dbReference type="OrthoDB" id="566238at2759"/>
<dbReference type="Proteomes" id="UP000037696">
    <property type="component" value="Unassembled WGS sequence"/>
</dbReference>
<dbReference type="Pfam" id="PF00581">
    <property type="entry name" value="Rhodanese"/>
    <property type="match status" value="1"/>
</dbReference>
<dbReference type="PROSITE" id="PS50206">
    <property type="entry name" value="RHODANESE_3"/>
    <property type="match status" value="1"/>
</dbReference>
<dbReference type="STRING" id="229535.A0A0M9WB65"/>
<proteinExistence type="predicted"/>
<dbReference type="EMBL" id="LHQQ01000263">
    <property type="protein sequence ID" value="KOS38232.1"/>
    <property type="molecule type" value="Genomic_DNA"/>
</dbReference>
<keyword evidence="3" id="KW-1185">Reference proteome</keyword>